<evidence type="ECO:0000313" key="8">
    <source>
        <dbReference type="Proteomes" id="UP000199659"/>
    </source>
</evidence>
<dbReference type="GO" id="GO:0016020">
    <property type="term" value="C:membrane"/>
    <property type="evidence" value="ECO:0007669"/>
    <property type="project" value="UniProtKB-SubCell"/>
</dbReference>
<evidence type="ECO:0000313" key="7">
    <source>
        <dbReference type="EMBL" id="SFR93695.1"/>
    </source>
</evidence>
<dbReference type="OrthoDB" id="9774039at2"/>
<evidence type="ECO:0000256" key="1">
    <source>
        <dbReference type="ARBA" id="ARBA00004141"/>
    </source>
</evidence>
<feature type="transmembrane region" description="Helical" evidence="5">
    <location>
        <begin position="359"/>
        <end position="377"/>
    </location>
</feature>
<feature type="transmembrane region" description="Helical" evidence="5">
    <location>
        <begin position="294"/>
        <end position="313"/>
    </location>
</feature>
<protein>
    <submittedName>
        <fullName evidence="7">ABC-2 family transporter protein</fullName>
    </submittedName>
</protein>
<dbReference type="Pfam" id="PF12698">
    <property type="entry name" value="ABC2_membrane_3"/>
    <property type="match status" value="1"/>
</dbReference>
<dbReference type="PANTHER" id="PTHR43027:SF1">
    <property type="entry name" value="DOXORUBICIN RESISTANCE ABC TRANSPORTER PERMEASE PROTEIN DRRC-RELATED"/>
    <property type="match status" value="1"/>
</dbReference>
<keyword evidence="4 5" id="KW-0472">Membrane</keyword>
<feature type="transmembrane region" description="Helical" evidence="5">
    <location>
        <begin position="15"/>
        <end position="35"/>
    </location>
</feature>
<gene>
    <name evidence="7" type="ORF">SAMN05661086_02608</name>
</gene>
<feature type="transmembrane region" description="Helical" evidence="5">
    <location>
        <begin position="228"/>
        <end position="254"/>
    </location>
</feature>
<feature type="domain" description="ABC-2 type transporter transmembrane" evidence="6">
    <location>
        <begin position="13"/>
        <end position="375"/>
    </location>
</feature>
<feature type="transmembrane region" description="Helical" evidence="5">
    <location>
        <begin position="188"/>
        <end position="208"/>
    </location>
</feature>
<evidence type="ECO:0000256" key="2">
    <source>
        <dbReference type="ARBA" id="ARBA00022692"/>
    </source>
</evidence>
<dbReference type="STRING" id="37658.SAMN05661086_02608"/>
<dbReference type="InterPro" id="IPR013525">
    <property type="entry name" value="ABC2_TM"/>
</dbReference>
<reference evidence="7 8" key="1">
    <citation type="submission" date="2016-10" db="EMBL/GenBank/DDBJ databases">
        <authorList>
            <person name="de Groot N.N."/>
        </authorList>
    </citation>
    <scope>NUCLEOTIDE SEQUENCE [LARGE SCALE GENOMIC DNA]</scope>
    <source>
        <strain evidence="7 8">743A</strain>
    </source>
</reference>
<keyword evidence="3 5" id="KW-1133">Transmembrane helix</keyword>
<dbReference type="GO" id="GO:0140359">
    <property type="term" value="F:ABC-type transporter activity"/>
    <property type="evidence" value="ECO:0007669"/>
    <property type="project" value="InterPro"/>
</dbReference>
<dbReference type="InterPro" id="IPR052902">
    <property type="entry name" value="ABC-2_transporter"/>
</dbReference>
<evidence type="ECO:0000259" key="6">
    <source>
        <dbReference type="Pfam" id="PF12698"/>
    </source>
</evidence>
<dbReference type="AlphaFoldDB" id="A0A1I6KR18"/>
<organism evidence="7 8">
    <name type="scientific">Anaeromicropila populeti</name>
    <dbReference type="NCBI Taxonomy" id="37658"/>
    <lineage>
        <taxon>Bacteria</taxon>
        <taxon>Bacillati</taxon>
        <taxon>Bacillota</taxon>
        <taxon>Clostridia</taxon>
        <taxon>Lachnospirales</taxon>
        <taxon>Lachnospiraceae</taxon>
        <taxon>Anaeromicropila</taxon>
    </lineage>
</organism>
<dbReference type="RefSeq" id="WP_092561480.1">
    <property type="nucleotide sequence ID" value="NZ_FOYZ01000010.1"/>
</dbReference>
<evidence type="ECO:0000256" key="5">
    <source>
        <dbReference type="SAM" id="Phobius"/>
    </source>
</evidence>
<evidence type="ECO:0000256" key="4">
    <source>
        <dbReference type="ARBA" id="ARBA00023136"/>
    </source>
</evidence>
<comment type="subcellular location">
    <subcellularLocation>
        <location evidence="1">Membrane</location>
        <topology evidence="1">Multi-pass membrane protein</topology>
    </subcellularLocation>
</comment>
<proteinExistence type="predicted"/>
<dbReference type="Proteomes" id="UP000199659">
    <property type="component" value="Unassembled WGS sequence"/>
</dbReference>
<dbReference type="EMBL" id="FOYZ01000010">
    <property type="protein sequence ID" value="SFR93695.1"/>
    <property type="molecule type" value="Genomic_DNA"/>
</dbReference>
<name>A0A1I6KR18_9FIRM</name>
<sequence>MQIFKLYFKLVKKKILVMMVVCMVFIGATGMMLAIEKTKSTLYNQEKFQVAFQCDDYQNVLTTGLYQYLKDYCNFIPVKEKQIDMEGRLFFYNISAVIKIPEGFTENFQNDKEAYILKEEVTDQRSMVLLDLAVDQYLSVVRTYQKAEGLSLLEAVEKAGEDFKEDNAVSWYMEETKDYTIICKYYNYLAYGIWCICIICIAGIMLSINSVKLKNRIAIAPVSSVNLYLQLWMGSLLLTFFVTSFFIVFGFFFIHKKYLDIQILLMSMNAYLFSLCGVSFGFLTGFVVKNKKHIAPVVHTLLVVMCLLGGVFVPQKELSNKIWQIGCFLPTYWYVKNNQLISSFQQISASRWEDIFKNYGIIFGFAAVFFVIALIVGKRNLKMEAD</sequence>
<keyword evidence="2 5" id="KW-0812">Transmembrane</keyword>
<accession>A0A1I6KR18</accession>
<feature type="transmembrane region" description="Helical" evidence="5">
    <location>
        <begin position="266"/>
        <end position="288"/>
    </location>
</feature>
<dbReference type="PANTHER" id="PTHR43027">
    <property type="entry name" value="DOXORUBICIN RESISTANCE ABC TRANSPORTER PERMEASE PROTEIN DRRC-RELATED"/>
    <property type="match status" value="1"/>
</dbReference>
<evidence type="ECO:0000256" key="3">
    <source>
        <dbReference type="ARBA" id="ARBA00022989"/>
    </source>
</evidence>
<keyword evidence="8" id="KW-1185">Reference proteome</keyword>